<keyword evidence="1" id="KW-0732">Signal</keyword>
<dbReference type="EMBL" id="JAPUFD010000012">
    <property type="protein sequence ID" value="MDI1490734.1"/>
    <property type="molecule type" value="Genomic_DNA"/>
</dbReference>
<name>A0AA43QS63_9LECA</name>
<accession>A0AA43QS63</accession>
<proteinExistence type="predicted"/>
<evidence type="ECO:0000313" key="3">
    <source>
        <dbReference type="Proteomes" id="UP001161017"/>
    </source>
</evidence>
<keyword evidence="3" id="KW-1185">Reference proteome</keyword>
<feature type="chain" id="PRO_5041360947" evidence="1">
    <location>
        <begin position="23"/>
        <end position="731"/>
    </location>
</feature>
<dbReference type="Proteomes" id="UP001161017">
    <property type="component" value="Unassembled WGS sequence"/>
</dbReference>
<gene>
    <name evidence="2" type="ORF">OHK93_001938</name>
</gene>
<evidence type="ECO:0000313" key="2">
    <source>
        <dbReference type="EMBL" id="MDI1490734.1"/>
    </source>
</evidence>
<evidence type="ECO:0000256" key="1">
    <source>
        <dbReference type="SAM" id="SignalP"/>
    </source>
</evidence>
<sequence length="731" mass="76518">MISNRFVLKAAYASLLALKVSCQISLNTIPTDACIGHPDGTGTVNSATSVATGQTVYITPGPAWKQGGATWEWILGAKDVVWYYVTIPGAGGIFGEFFGDNGVPDTINEAFRLSQDNRTISFSVAPSLDTGKTVMAWITSAPGQAKFANSTKPTLVPGIGVNFTKPTLVSGAAANSPKPTLVSGTGANFTRPTLVSRTGDGKVAVTLKGATRCAGPTTTSSTGPTDAAIASSCSNNKITPGTAAFSTYKVSSYMSSLLATALPVHGGAGASTLDAASAIKSDVGPPGPKCTYIKQCDNIDCSDVKDYNDGTILSVQRFIAYQTVVNFNNYLYSLYQALNDAGEVAGLMSADIVETFFVNPKPDATYKQIIGIVAPWLGFIQSALGPISVAASTALGVANSLAQGIGSIAQSAVADERFDEFSSISSFLGQYLQNASEVIEHAYNKDLGPETTPGTWVGSKLDHSTGLFGDGTFSDSDFAQSLTKDAQTSMAKVFAYKSINFALKDSGNFIMFVPYGVPIKSTKGKMIKQGIDEQFCREKLRDTDEMDSITICDAPGGMARVFNAGSGKGSAGDASKLLKSYPQGWDSNLQIVPGESFSMGSAVKGSIASWRAGDFDYDASDPFEDSILNGKDLDIGALQKLKISQETAGFFSIPVCQVRDLRAYPPASGKGCTACDTAAAIGGTSGSKEKFWDHITKDVQIIINSDPNGEQCGGDGGYCSNTVCDFDPFTG</sequence>
<organism evidence="2 3">
    <name type="scientific">Ramalina farinacea</name>
    <dbReference type="NCBI Taxonomy" id="258253"/>
    <lineage>
        <taxon>Eukaryota</taxon>
        <taxon>Fungi</taxon>
        <taxon>Dikarya</taxon>
        <taxon>Ascomycota</taxon>
        <taxon>Pezizomycotina</taxon>
        <taxon>Lecanoromycetes</taxon>
        <taxon>OSLEUM clade</taxon>
        <taxon>Lecanoromycetidae</taxon>
        <taxon>Lecanorales</taxon>
        <taxon>Lecanorineae</taxon>
        <taxon>Ramalinaceae</taxon>
        <taxon>Ramalina</taxon>
    </lineage>
</organism>
<dbReference type="AlphaFoldDB" id="A0AA43QS63"/>
<feature type="signal peptide" evidence="1">
    <location>
        <begin position="1"/>
        <end position="22"/>
    </location>
</feature>
<reference evidence="2" key="1">
    <citation type="journal article" date="2023" name="Genome Biol. Evol.">
        <title>First Whole Genome Sequence and Flow Cytometry Genome Size Data for the Lichen-Forming Fungus Ramalina farinacea (Ascomycota).</title>
        <authorList>
            <person name="Llewellyn T."/>
            <person name="Mian S."/>
            <person name="Hill R."/>
            <person name="Leitch I.J."/>
            <person name="Gaya E."/>
        </authorList>
    </citation>
    <scope>NUCLEOTIDE SEQUENCE</scope>
    <source>
        <strain evidence="2">LIQ254RAFAR</strain>
    </source>
</reference>
<comment type="caution">
    <text evidence="2">The sequence shown here is derived from an EMBL/GenBank/DDBJ whole genome shotgun (WGS) entry which is preliminary data.</text>
</comment>
<protein>
    <submittedName>
        <fullName evidence="2">Uncharacterized protein</fullName>
    </submittedName>
</protein>